<dbReference type="Pfam" id="PF00005">
    <property type="entry name" value="ABC_tran"/>
    <property type="match status" value="1"/>
</dbReference>
<proteinExistence type="evidence at transcript level"/>
<dbReference type="PROSITE" id="PS50893">
    <property type="entry name" value="ABC_TRANSPORTER_2"/>
    <property type="match status" value="1"/>
</dbReference>
<keyword evidence="1" id="KW-0677">Repeat</keyword>
<reference evidence="3" key="1">
    <citation type="journal article" date="2021" name="BMC Genomics">
        <title>Genome-wide analysis of ATP-binding cassette transporter provides insight to genes related to bioactive metabolite transportation in Salvia miltiorrhiza.</title>
        <authorList>
            <person name="Yan L."/>
            <person name="Zhang J."/>
            <person name="Chen H."/>
            <person name="Luo H."/>
        </authorList>
    </citation>
    <scope>NUCLEOTIDE SEQUENCE</scope>
</reference>
<dbReference type="InterPro" id="IPR050611">
    <property type="entry name" value="ABCF"/>
</dbReference>
<dbReference type="PROSITE" id="PS00211">
    <property type="entry name" value="ABC_TRANSPORTER_1"/>
    <property type="match status" value="1"/>
</dbReference>
<name>A0A8E7D9H1_SALMI</name>
<organism evidence="3">
    <name type="scientific">Salvia miltiorrhiza</name>
    <name type="common">Chinese sage</name>
    <dbReference type="NCBI Taxonomy" id="226208"/>
    <lineage>
        <taxon>Eukaryota</taxon>
        <taxon>Viridiplantae</taxon>
        <taxon>Streptophyta</taxon>
        <taxon>Embryophyta</taxon>
        <taxon>Tracheophyta</taxon>
        <taxon>Spermatophyta</taxon>
        <taxon>Magnoliopsida</taxon>
        <taxon>eudicotyledons</taxon>
        <taxon>Gunneridae</taxon>
        <taxon>Pentapetalae</taxon>
        <taxon>asterids</taxon>
        <taxon>lamiids</taxon>
        <taxon>Lamiales</taxon>
        <taxon>Lamiaceae</taxon>
        <taxon>Nepetoideae</taxon>
        <taxon>Mentheae</taxon>
        <taxon>Salviinae</taxon>
        <taxon>Salvia</taxon>
        <taxon>Salvia incertae sedis</taxon>
    </lineage>
</organism>
<dbReference type="AlphaFoldDB" id="A0A8E7D9H1"/>
<dbReference type="InterPro" id="IPR003439">
    <property type="entry name" value="ABC_transporter-like_ATP-bd"/>
</dbReference>
<dbReference type="PANTHER" id="PTHR19211">
    <property type="entry name" value="ATP-BINDING TRANSPORT PROTEIN-RELATED"/>
    <property type="match status" value="1"/>
</dbReference>
<dbReference type="GO" id="GO:0016887">
    <property type="term" value="F:ATP hydrolysis activity"/>
    <property type="evidence" value="ECO:0007669"/>
    <property type="project" value="InterPro"/>
</dbReference>
<dbReference type="GO" id="GO:0005524">
    <property type="term" value="F:ATP binding"/>
    <property type="evidence" value="ECO:0007669"/>
    <property type="project" value="InterPro"/>
</dbReference>
<evidence type="ECO:0000259" key="2">
    <source>
        <dbReference type="PROSITE" id="PS50893"/>
    </source>
</evidence>
<dbReference type="Pfam" id="PF05004">
    <property type="entry name" value="IFRD"/>
    <property type="match status" value="1"/>
</dbReference>
<dbReference type="InterPro" id="IPR017871">
    <property type="entry name" value="ABC_transporter-like_CS"/>
</dbReference>
<dbReference type="InterPro" id="IPR007701">
    <property type="entry name" value="Interferon-rel_develop_reg_N"/>
</dbReference>
<feature type="domain" description="ABC transporter" evidence="2">
    <location>
        <begin position="200"/>
        <end position="415"/>
    </location>
</feature>
<accession>A0A8E7D9H1</accession>
<gene>
    <name evidence="3" type="primary">ABCF1</name>
</gene>
<dbReference type="InterPro" id="IPR003593">
    <property type="entry name" value="AAA+_ATPase"/>
</dbReference>
<evidence type="ECO:0000313" key="3">
    <source>
        <dbReference type="EMBL" id="QVT92278.1"/>
    </source>
</evidence>
<dbReference type="PANTHER" id="PTHR19211:SF117">
    <property type="entry name" value="ATP-BINDING CASSETTE SUB-FAMILY F MEMBER 3"/>
    <property type="match status" value="1"/>
</dbReference>
<protein>
    <submittedName>
        <fullName evidence="3">ABC transporter</fullName>
    </submittedName>
</protein>
<sequence>MSRELKEAIEHVEDPESILMTAFDPLLDDFVENFREDELKQVIFSALNDEDAKTEENEAIREIIMLLYSTDEIQVQYQSSSMPIPPSTEPLIEEIEQVPMEDEVEHGRLKDKGAETEFYDEIQESKLQVNSTNEVLTRYLSRANPPLSLPPFSPLPFLSSTALLPSNRASLSPPAPILAAILHRPRRRVAVRAAVLAAEAPYPFLFREQQRSEAPPLMYPSLKLRRCFLVGPNGIGKSTILKLISGELQPSSGTVFRSAKVRIAVFNQHHVDGLDLSSNPLLYMMRCFPGVPEQKLRGHLGSLGITGNLALQPMYTLSGGQKSKVAFAKITFKKPHILLLDEPSNHLVCYIAAAVSHSCYPSWMPNLIMDIAMMCSQLLQCLAVIAFVGGEDPEQTEKSMHIMWQVAHPKLGANVCILAISLIQDVLILNRAALKSKEEFGTTYLAPVAMLLSMRQLEECVMNLW</sequence>
<dbReference type="EMBL" id="MW890156">
    <property type="protein sequence ID" value="QVT92278.1"/>
    <property type="molecule type" value="mRNA"/>
</dbReference>
<dbReference type="SMART" id="SM00382">
    <property type="entry name" value="AAA"/>
    <property type="match status" value="1"/>
</dbReference>
<evidence type="ECO:0000256" key="1">
    <source>
        <dbReference type="ARBA" id="ARBA00022737"/>
    </source>
</evidence>